<dbReference type="Proteomes" id="UP001231189">
    <property type="component" value="Unassembled WGS sequence"/>
</dbReference>
<feature type="compositionally biased region" description="Polar residues" evidence="1">
    <location>
        <begin position="204"/>
        <end position="215"/>
    </location>
</feature>
<reference evidence="2" key="1">
    <citation type="submission" date="2023-07" db="EMBL/GenBank/DDBJ databases">
        <title>A chromosome-level genome assembly of Lolium multiflorum.</title>
        <authorList>
            <person name="Chen Y."/>
            <person name="Copetti D."/>
            <person name="Kolliker R."/>
            <person name="Studer B."/>
        </authorList>
    </citation>
    <scope>NUCLEOTIDE SEQUENCE</scope>
    <source>
        <strain evidence="2">02402/16</strain>
        <tissue evidence="2">Leaf</tissue>
    </source>
</reference>
<proteinExistence type="predicted"/>
<organism evidence="2 3">
    <name type="scientific">Lolium multiflorum</name>
    <name type="common">Italian ryegrass</name>
    <name type="synonym">Lolium perenne subsp. multiflorum</name>
    <dbReference type="NCBI Taxonomy" id="4521"/>
    <lineage>
        <taxon>Eukaryota</taxon>
        <taxon>Viridiplantae</taxon>
        <taxon>Streptophyta</taxon>
        <taxon>Embryophyta</taxon>
        <taxon>Tracheophyta</taxon>
        <taxon>Spermatophyta</taxon>
        <taxon>Magnoliopsida</taxon>
        <taxon>Liliopsida</taxon>
        <taxon>Poales</taxon>
        <taxon>Poaceae</taxon>
        <taxon>BOP clade</taxon>
        <taxon>Pooideae</taxon>
        <taxon>Poodae</taxon>
        <taxon>Poeae</taxon>
        <taxon>Poeae Chloroplast Group 2 (Poeae type)</taxon>
        <taxon>Loliodinae</taxon>
        <taxon>Loliinae</taxon>
        <taxon>Lolium</taxon>
    </lineage>
</organism>
<evidence type="ECO:0000313" key="2">
    <source>
        <dbReference type="EMBL" id="KAK1662608.1"/>
    </source>
</evidence>
<dbReference type="EMBL" id="JAUUTY010000003">
    <property type="protein sequence ID" value="KAK1662608.1"/>
    <property type="molecule type" value="Genomic_DNA"/>
</dbReference>
<evidence type="ECO:0000256" key="1">
    <source>
        <dbReference type="SAM" id="MobiDB-lite"/>
    </source>
</evidence>
<feature type="region of interest" description="Disordered" evidence="1">
    <location>
        <begin position="195"/>
        <end position="219"/>
    </location>
</feature>
<sequence length="522" mass="60278">MIHLAVTPKDRAHIRSLKTAKEAWNKLDKLFLGNESIQSSRFDEVNNMADNFVMIEGETPEEMYRRLIALAVQMQDLGATFVDDHWIKRKFYNALLPYEEVKLMAIRQNASFRTMTSDEVRSEVIALDISKKNAEDLVARAHNTRKPNLALKMKEHEASESDEDPIEWGPDDLNANYHEHMALAAKNFWSGNKTRGSRLRRYSPQDSSRYSSTSPRGKACNNCGDTSFSKFSSNSGDSKASFTKKTRAFIIREEYSSDEGEEHKDKEEREVAAIAISTSFTSIFDSPNENLIVNNFHCLVAKVSSETHDEGLATQLDAAQDHVEAGLEIISLTQAYEEEWCMRMSLETSAMVLEDSNYYFVSQLIKDQDYALSWLRRNNARLLDIISHQEEALDEYSRLSKEKVSCCDHIEEIAALKRHKAKLVEVNDRQNESLMEYFRLSKGKETCCDHEDEIATLKRRNDKLMVIKIMYEEALLEHFRVNKEKEAQEFDNTHPHPDDVHEVNRLKSKIERLQIQAKEEWL</sequence>
<dbReference type="AlphaFoldDB" id="A0AAD8SQL6"/>
<accession>A0AAD8SQL6</accession>
<keyword evidence="3" id="KW-1185">Reference proteome</keyword>
<name>A0AAD8SQL6_LOLMU</name>
<protein>
    <submittedName>
        <fullName evidence="2">Uncharacterized protein</fullName>
    </submittedName>
</protein>
<comment type="caution">
    <text evidence="2">The sequence shown here is derived from an EMBL/GenBank/DDBJ whole genome shotgun (WGS) entry which is preliminary data.</text>
</comment>
<gene>
    <name evidence="2" type="ORF">QYE76_050767</name>
</gene>
<evidence type="ECO:0000313" key="3">
    <source>
        <dbReference type="Proteomes" id="UP001231189"/>
    </source>
</evidence>